<dbReference type="Pfam" id="PF02899">
    <property type="entry name" value="Phage_int_SAM_1"/>
    <property type="match status" value="1"/>
</dbReference>
<dbReference type="PROSITE" id="PS51898">
    <property type="entry name" value="TYR_RECOMBINASE"/>
    <property type="match status" value="1"/>
</dbReference>
<name>A0A2W5RXK1_CERSP</name>
<dbReference type="Gene3D" id="1.10.150.130">
    <property type="match status" value="1"/>
</dbReference>
<evidence type="ECO:0000256" key="3">
    <source>
        <dbReference type="ARBA" id="ARBA00023125"/>
    </source>
</evidence>
<keyword evidence="4" id="KW-0233">DNA recombination</keyword>
<feature type="domain" description="Core-binding (CB)" evidence="7">
    <location>
        <begin position="2"/>
        <end position="95"/>
    </location>
</feature>
<keyword evidence="2" id="KW-0229">DNA integration</keyword>
<evidence type="ECO:0000256" key="1">
    <source>
        <dbReference type="ARBA" id="ARBA00022829"/>
    </source>
</evidence>
<dbReference type="PROSITE" id="PS51900">
    <property type="entry name" value="CB"/>
    <property type="match status" value="1"/>
</dbReference>
<dbReference type="InterPro" id="IPR050090">
    <property type="entry name" value="Tyrosine_recombinase_XerCD"/>
</dbReference>
<keyword evidence="1" id="KW-0159">Chromosome partition</keyword>
<dbReference type="AlphaFoldDB" id="A0A2W5RXK1"/>
<dbReference type="GO" id="GO:0006310">
    <property type="term" value="P:DNA recombination"/>
    <property type="evidence" value="ECO:0007669"/>
    <property type="project" value="UniProtKB-KW"/>
</dbReference>
<dbReference type="InterPro" id="IPR011010">
    <property type="entry name" value="DNA_brk_join_enz"/>
</dbReference>
<sequence length="335" mass="37049">MTALAPVITQFMQDYLPRQRGFSAHSSETYAHAFKLLFQFAARRVGSGPSQLSIEQLDAPLILAFLDHLETDRGNGATSRNARLAAIKSFMRFVEYQYPALLAQVAQIRAIPTKRCANKLVQHLSKDEVQAVLNAPDVTTRLGARDRAMMHLCFAGGLRVSELVGAALTDLVLGQAPSLLVRGKGRKHRHFPLWKTTASDMRAWLAVRGLAPTPEIFVNAEGRAMTRSGFEYVLEKHVVKASQHCPSLAGRSVSPHQLRHSCAVIMLEATRDIRKVALWLGHADIRTTETYLRVDAAQKLEAVEAAIPPELRRGKFKAPDALIAMLMTGRKNTLT</sequence>
<dbReference type="PANTHER" id="PTHR30349">
    <property type="entry name" value="PHAGE INTEGRASE-RELATED"/>
    <property type="match status" value="1"/>
</dbReference>
<dbReference type="GO" id="GO:0015074">
    <property type="term" value="P:DNA integration"/>
    <property type="evidence" value="ECO:0007669"/>
    <property type="project" value="UniProtKB-KW"/>
</dbReference>
<dbReference type="GO" id="GO:0007059">
    <property type="term" value="P:chromosome segregation"/>
    <property type="evidence" value="ECO:0007669"/>
    <property type="project" value="UniProtKB-KW"/>
</dbReference>
<dbReference type="Proteomes" id="UP000248975">
    <property type="component" value="Unassembled WGS sequence"/>
</dbReference>
<dbReference type="InterPro" id="IPR004107">
    <property type="entry name" value="Integrase_SAM-like_N"/>
</dbReference>
<organism evidence="8 9">
    <name type="scientific">Cereibacter sphaeroides</name>
    <name type="common">Rhodobacter sphaeroides</name>
    <dbReference type="NCBI Taxonomy" id="1063"/>
    <lineage>
        <taxon>Bacteria</taxon>
        <taxon>Pseudomonadati</taxon>
        <taxon>Pseudomonadota</taxon>
        <taxon>Alphaproteobacteria</taxon>
        <taxon>Rhodobacterales</taxon>
        <taxon>Paracoccaceae</taxon>
        <taxon>Cereibacter</taxon>
    </lineage>
</organism>
<keyword evidence="3 5" id="KW-0238">DNA-binding</keyword>
<dbReference type="PANTHER" id="PTHR30349:SF81">
    <property type="entry name" value="TYROSINE RECOMBINASE XERC"/>
    <property type="match status" value="1"/>
</dbReference>
<dbReference type="InterPro" id="IPR013762">
    <property type="entry name" value="Integrase-like_cat_sf"/>
</dbReference>
<comment type="caution">
    <text evidence="8">The sequence shown here is derived from an EMBL/GenBank/DDBJ whole genome shotgun (WGS) entry which is preliminary data.</text>
</comment>
<evidence type="ECO:0000313" key="8">
    <source>
        <dbReference type="EMBL" id="PZQ95331.1"/>
    </source>
</evidence>
<gene>
    <name evidence="8" type="ORF">DI533_19935</name>
</gene>
<evidence type="ECO:0000259" key="6">
    <source>
        <dbReference type="PROSITE" id="PS51898"/>
    </source>
</evidence>
<dbReference type="Pfam" id="PF00589">
    <property type="entry name" value="Phage_integrase"/>
    <property type="match status" value="1"/>
</dbReference>
<dbReference type="InterPro" id="IPR044068">
    <property type="entry name" value="CB"/>
</dbReference>
<accession>A0A2W5RXK1</accession>
<reference evidence="8 9" key="1">
    <citation type="submission" date="2017-08" db="EMBL/GenBank/DDBJ databases">
        <title>Infants hospitalized years apart are colonized by the same room-sourced microbial strains.</title>
        <authorList>
            <person name="Brooks B."/>
            <person name="Olm M.R."/>
            <person name="Firek B.A."/>
            <person name="Baker R."/>
            <person name="Thomas B.C."/>
            <person name="Morowitz M.J."/>
            <person name="Banfield J.F."/>
        </authorList>
    </citation>
    <scope>NUCLEOTIDE SEQUENCE [LARGE SCALE GENOMIC DNA]</scope>
    <source>
        <strain evidence="8">S2_003_000_R2_11</strain>
    </source>
</reference>
<evidence type="ECO:0000313" key="9">
    <source>
        <dbReference type="Proteomes" id="UP000248975"/>
    </source>
</evidence>
<evidence type="ECO:0000256" key="5">
    <source>
        <dbReference type="PROSITE-ProRule" id="PRU01248"/>
    </source>
</evidence>
<dbReference type="EMBL" id="QFQS01000008">
    <property type="protein sequence ID" value="PZQ95331.1"/>
    <property type="molecule type" value="Genomic_DNA"/>
</dbReference>
<dbReference type="InterPro" id="IPR002104">
    <property type="entry name" value="Integrase_catalytic"/>
</dbReference>
<dbReference type="Gene3D" id="1.10.443.10">
    <property type="entry name" value="Intergrase catalytic core"/>
    <property type="match status" value="1"/>
</dbReference>
<dbReference type="InterPro" id="IPR010998">
    <property type="entry name" value="Integrase_recombinase_N"/>
</dbReference>
<evidence type="ECO:0000259" key="7">
    <source>
        <dbReference type="PROSITE" id="PS51900"/>
    </source>
</evidence>
<dbReference type="SUPFAM" id="SSF56349">
    <property type="entry name" value="DNA breaking-rejoining enzymes"/>
    <property type="match status" value="1"/>
</dbReference>
<feature type="domain" description="Tyr recombinase" evidence="6">
    <location>
        <begin position="119"/>
        <end position="304"/>
    </location>
</feature>
<evidence type="ECO:0000256" key="4">
    <source>
        <dbReference type="ARBA" id="ARBA00023172"/>
    </source>
</evidence>
<protein>
    <submittedName>
        <fullName evidence="8">Integrase</fullName>
    </submittedName>
</protein>
<evidence type="ECO:0000256" key="2">
    <source>
        <dbReference type="ARBA" id="ARBA00022908"/>
    </source>
</evidence>
<dbReference type="GO" id="GO:0003677">
    <property type="term" value="F:DNA binding"/>
    <property type="evidence" value="ECO:0007669"/>
    <property type="project" value="UniProtKB-UniRule"/>
</dbReference>
<proteinExistence type="predicted"/>